<comment type="similarity">
    <text evidence="2 3">Belongs to the small heat shock protein (HSP20) family.</text>
</comment>
<dbReference type="EMBL" id="NQJF01000013">
    <property type="protein sequence ID" value="OYD22800.1"/>
    <property type="molecule type" value="Genomic_DNA"/>
</dbReference>
<comment type="caution">
    <text evidence="5">The sequence shown here is derived from an EMBL/GenBank/DDBJ whole genome shotgun (WGS) entry which is preliminary data.</text>
</comment>
<organism evidence="5 7">
    <name type="scientific">Oceanimonas baumannii</name>
    <dbReference type="NCBI Taxonomy" id="129578"/>
    <lineage>
        <taxon>Bacteria</taxon>
        <taxon>Pseudomonadati</taxon>
        <taxon>Pseudomonadota</taxon>
        <taxon>Gammaproteobacteria</taxon>
        <taxon>Aeromonadales</taxon>
        <taxon>Aeromonadaceae</taxon>
        <taxon>Oceanimonas</taxon>
    </lineage>
</organism>
<dbReference type="Pfam" id="PF00011">
    <property type="entry name" value="HSP20"/>
    <property type="match status" value="1"/>
</dbReference>
<reference evidence="6 8" key="2">
    <citation type="submission" date="2019-03" db="EMBL/GenBank/DDBJ databases">
        <title>Genomic Encyclopedia of Archaeal and Bacterial Type Strains, Phase II (KMG-II): from individual species to whole genera.</title>
        <authorList>
            <person name="Goeker M."/>
        </authorList>
    </citation>
    <scope>NUCLEOTIDE SEQUENCE [LARGE SCALE GENOMIC DNA]</scope>
    <source>
        <strain evidence="6 8">DSM 15594</strain>
    </source>
</reference>
<reference evidence="5 7" key="1">
    <citation type="submission" date="2017-08" db="EMBL/GenBank/DDBJ databases">
        <title>Draft Genome Sequence of the Marine Bacterium Oceanimonas baumannii ATCC 700832.</title>
        <authorList>
            <person name="Mcclelland W.D."/>
            <person name="Brennan M.A."/>
            <person name="Trachtenberg A.M."/>
            <person name="Maclea K.S."/>
        </authorList>
    </citation>
    <scope>NUCLEOTIDE SEQUENCE [LARGE SCALE GENOMIC DNA]</scope>
    <source>
        <strain evidence="5 7">ATCC 700832</strain>
    </source>
</reference>
<sequence length="147" mass="16781">MSRFDMSPLYRSAIGFDRLVGDLEHLLHGKSSDQPPYNIEKQDEDRYLITVAVAGFAESELELSVEQNTLLVKGKHEQPAAESRYLYQGISSKDFEHKFRLADHVQVKDAKLEHGLLRISLLREVPEALKPRRIEIGEGKALEHKSE</sequence>
<evidence type="ECO:0000256" key="3">
    <source>
        <dbReference type="RuleBase" id="RU003616"/>
    </source>
</evidence>
<dbReference type="CDD" id="cd06470">
    <property type="entry name" value="ACD_IbpA-B_like"/>
    <property type="match status" value="1"/>
</dbReference>
<dbReference type="PANTHER" id="PTHR47062:SF1">
    <property type="entry name" value="SMALL HEAT SHOCK PROTEIN IBPA"/>
    <property type="match status" value="1"/>
</dbReference>
<dbReference type="Proteomes" id="UP000295058">
    <property type="component" value="Unassembled WGS sequence"/>
</dbReference>
<dbReference type="InterPro" id="IPR002068">
    <property type="entry name" value="A-crystallin/Hsp20_dom"/>
</dbReference>
<dbReference type="OrthoDB" id="6871152at2"/>
<evidence type="ECO:0000259" key="4">
    <source>
        <dbReference type="PROSITE" id="PS01031"/>
    </source>
</evidence>
<proteinExistence type="inferred from homology"/>
<evidence type="ECO:0000256" key="2">
    <source>
        <dbReference type="PROSITE-ProRule" id="PRU00285"/>
    </source>
</evidence>
<evidence type="ECO:0000313" key="8">
    <source>
        <dbReference type="Proteomes" id="UP000295058"/>
    </source>
</evidence>
<evidence type="ECO:0000256" key="1">
    <source>
        <dbReference type="ARBA" id="ARBA00023016"/>
    </source>
</evidence>
<dbReference type="InterPro" id="IPR037913">
    <property type="entry name" value="ACD_IbpA/B"/>
</dbReference>
<dbReference type="RefSeq" id="WP_094279336.1">
    <property type="nucleotide sequence ID" value="NZ_JBLWZI010000012.1"/>
</dbReference>
<accession>A0A235CE19</accession>
<dbReference type="SUPFAM" id="SSF49764">
    <property type="entry name" value="HSP20-like chaperones"/>
    <property type="match status" value="1"/>
</dbReference>
<name>A0A235CE19_9GAMM</name>
<keyword evidence="8" id="KW-1185">Reference proteome</keyword>
<dbReference type="PANTHER" id="PTHR47062">
    <property type="match status" value="1"/>
</dbReference>
<gene>
    <name evidence="5" type="ORF">B6S09_15140</name>
    <name evidence="6" type="ORF">LY04_02631</name>
</gene>
<protein>
    <submittedName>
        <fullName evidence="5">Heat-shock protein IbpA</fullName>
    </submittedName>
    <submittedName>
        <fullName evidence="6">Molecular chaperone IbpA</fullName>
    </submittedName>
</protein>
<dbReference type="InterPro" id="IPR008978">
    <property type="entry name" value="HSP20-like_chaperone"/>
</dbReference>
<dbReference type="Proteomes" id="UP000243640">
    <property type="component" value="Unassembled WGS sequence"/>
</dbReference>
<dbReference type="EMBL" id="SODO01000010">
    <property type="protein sequence ID" value="TDW57766.1"/>
    <property type="molecule type" value="Genomic_DNA"/>
</dbReference>
<keyword evidence="1" id="KW-0346">Stress response</keyword>
<dbReference type="AlphaFoldDB" id="A0A235CE19"/>
<evidence type="ECO:0000313" key="6">
    <source>
        <dbReference type="EMBL" id="TDW57766.1"/>
    </source>
</evidence>
<evidence type="ECO:0000313" key="7">
    <source>
        <dbReference type="Proteomes" id="UP000243640"/>
    </source>
</evidence>
<feature type="domain" description="SHSP" evidence="4">
    <location>
        <begin position="28"/>
        <end position="139"/>
    </location>
</feature>
<dbReference type="PROSITE" id="PS01031">
    <property type="entry name" value="SHSP"/>
    <property type="match status" value="1"/>
</dbReference>
<dbReference type="Gene3D" id="2.60.40.790">
    <property type="match status" value="1"/>
</dbReference>
<evidence type="ECO:0000313" key="5">
    <source>
        <dbReference type="EMBL" id="OYD22800.1"/>
    </source>
</evidence>